<evidence type="ECO:0000256" key="4">
    <source>
        <dbReference type="ARBA" id="ARBA00022833"/>
    </source>
</evidence>
<keyword evidence="7" id="KW-0325">Glycoprotein</keyword>
<keyword evidence="4 9" id="KW-0862">Zinc</keyword>
<dbReference type="InterPro" id="IPR001506">
    <property type="entry name" value="Peptidase_M12A"/>
</dbReference>
<keyword evidence="3 9" id="KW-0378">Hydrolase</keyword>
<gene>
    <name evidence="11" type="ORF">OS493_017840</name>
</gene>
<evidence type="ECO:0000256" key="1">
    <source>
        <dbReference type="ARBA" id="ARBA00022670"/>
    </source>
</evidence>
<sequence>MYDFQSLMHYGSHAFSKNGKRTIKPIKQPNLQFGQRKDFSETDIQQLNALYDCKTESSKAWSSWTQFGPCNDRCQKMRQRFCLARDRTRCPGAGLFGIQRQAKTCSLHECYTPVHGYWGRWASWSSCGEACGPGLRTRSRLCDDPPPKFGGKRCRGSSIRTERCMKLNC</sequence>
<name>A0A9X0CT63_9CNID</name>
<evidence type="ECO:0000256" key="2">
    <source>
        <dbReference type="ARBA" id="ARBA00022723"/>
    </source>
</evidence>
<evidence type="ECO:0000259" key="10">
    <source>
        <dbReference type="PROSITE" id="PS51864"/>
    </source>
</evidence>
<dbReference type="AlphaFoldDB" id="A0A9X0CT63"/>
<dbReference type="Proteomes" id="UP001163046">
    <property type="component" value="Unassembled WGS sequence"/>
</dbReference>
<dbReference type="Pfam" id="PF01400">
    <property type="entry name" value="Astacin"/>
    <property type="match status" value="1"/>
</dbReference>
<dbReference type="InterPro" id="IPR000884">
    <property type="entry name" value="TSP1_rpt"/>
</dbReference>
<dbReference type="PANTHER" id="PTHR10127">
    <property type="entry name" value="DISCOIDIN, CUB, EGF, LAMININ , AND ZINC METALLOPROTEASE DOMAIN CONTAINING"/>
    <property type="match status" value="1"/>
</dbReference>
<dbReference type="GO" id="GO:0046872">
    <property type="term" value="F:metal ion binding"/>
    <property type="evidence" value="ECO:0007669"/>
    <property type="project" value="UniProtKB-KW"/>
</dbReference>
<dbReference type="EMBL" id="MU826835">
    <property type="protein sequence ID" value="KAJ7372569.1"/>
    <property type="molecule type" value="Genomic_DNA"/>
</dbReference>
<keyword evidence="6" id="KW-1015">Disulfide bond</keyword>
<comment type="cofactor">
    <cofactor evidence="9">
        <name>Zn(2+)</name>
        <dbReference type="ChEBI" id="CHEBI:29105"/>
    </cofactor>
    <text evidence="9">Binds 1 zinc ion per subunit.</text>
</comment>
<dbReference type="GO" id="GO:0004222">
    <property type="term" value="F:metalloendopeptidase activity"/>
    <property type="evidence" value="ECO:0007669"/>
    <property type="project" value="UniProtKB-UniRule"/>
</dbReference>
<dbReference type="PRINTS" id="PR01705">
    <property type="entry name" value="TSP1REPEAT"/>
</dbReference>
<proteinExistence type="predicted"/>
<evidence type="ECO:0000313" key="12">
    <source>
        <dbReference type="Proteomes" id="UP001163046"/>
    </source>
</evidence>
<evidence type="ECO:0000256" key="7">
    <source>
        <dbReference type="ARBA" id="ARBA00023180"/>
    </source>
</evidence>
<accession>A0A9X0CT63</accession>
<evidence type="ECO:0000256" key="6">
    <source>
        <dbReference type="ARBA" id="ARBA00023157"/>
    </source>
</evidence>
<protein>
    <recommendedName>
        <fullName evidence="9">Metalloendopeptidase</fullName>
        <ecNumber evidence="9">3.4.24.-</ecNumber>
    </recommendedName>
</protein>
<dbReference type="Pfam" id="PF00090">
    <property type="entry name" value="TSP_1"/>
    <property type="match status" value="1"/>
</dbReference>
<feature type="domain" description="Peptidase M12A" evidence="10">
    <location>
        <begin position="1"/>
        <end position="54"/>
    </location>
</feature>
<dbReference type="PROSITE" id="PS51864">
    <property type="entry name" value="ASTACIN"/>
    <property type="match status" value="1"/>
</dbReference>
<comment type="caution">
    <text evidence="8">Lacks conserved residue(s) required for the propagation of feature annotation.</text>
</comment>
<dbReference type="InterPro" id="IPR024079">
    <property type="entry name" value="MetalloPept_cat_dom_sf"/>
</dbReference>
<dbReference type="PRINTS" id="PR00480">
    <property type="entry name" value="ASTACIN"/>
</dbReference>
<dbReference type="EC" id="3.4.24.-" evidence="9"/>
<keyword evidence="2 9" id="KW-0479">Metal-binding</keyword>
<comment type="caution">
    <text evidence="11">The sequence shown here is derived from an EMBL/GenBank/DDBJ whole genome shotgun (WGS) entry which is preliminary data.</text>
</comment>
<dbReference type="SUPFAM" id="SSF55486">
    <property type="entry name" value="Metalloproteases ('zincins'), catalytic domain"/>
    <property type="match status" value="1"/>
</dbReference>
<dbReference type="Gene3D" id="2.20.100.10">
    <property type="entry name" value="Thrombospondin type-1 (TSP1) repeat"/>
    <property type="match status" value="1"/>
</dbReference>
<evidence type="ECO:0000256" key="8">
    <source>
        <dbReference type="PROSITE-ProRule" id="PRU01211"/>
    </source>
</evidence>
<dbReference type="SMART" id="SM00209">
    <property type="entry name" value="TSP1"/>
    <property type="match status" value="2"/>
</dbReference>
<keyword evidence="12" id="KW-1185">Reference proteome</keyword>
<dbReference type="OrthoDB" id="5964863at2759"/>
<dbReference type="PROSITE" id="PS50092">
    <property type="entry name" value="TSP1"/>
    <property type="match status" value="2"/>
</dbReference>
<keyword evidence="1 9" id="KW-0645">Protease</keyword>
<dbReference type="SUPFAM" id="SSF82895">
    <property type="entry name" value="TSP-1 type 1 repeat"/>
    <property type="match status" value="1"/>
</dbReference>
<dbReference type="Gene3D" id="3.40.390.10">
    <property type="entry name" value="Collagenase (Catalytic Domain)"/>
    <property type="match status" value="1"/>
</dbReference>
<keyword evidence="5 9" id="KW-0482">Metalloprotease</keyword>
<dbReference type="GO" id="GO:0006508">
    <property type="term" value="P:proteolysis"/>
    <property type="evidence" value="ECO:0007669"/>
    <property type="project" value="UniProtKB-KW"/>
</dbReference>
<dbReference type="InterPro" id="IPR036383">
    <property type="entry name" value="TSP1_rpt_sf"/>
</dbReference>
<dbReference type="FunFam" id="2.20.100.10:FF:000002">
    <property type="entry name" value="Unc-5 netrin receptor C"/>
    <property type="match status" value="1"/>
</dbReference>
<evidence type="ECO:0000256" key="9">
    <source>
        <dbReference type="RuleBase" id="RU361183"/>
    </source>
</evidence>
<organism evidence="11 12">
    <name type="scientific">Desmophyllum pertusum</name>
    <dbReference type="NCBI Taxonomy" id="174260"/>
    <lineage>
        <taxon>Eukaryota</taxon>
        <taxon>Metazoa</taxon>
        <taxon>Cnidaria</taxon>
        <taxon>Anthozoa</taxon>
        <taxon>Hexacorallia</taxon>
        <taxon>Scleractinia</taxon>
        <taxon>Caryophylliina</taxon>
        <taxon>Caryophylliidae</taxon>
        <taxon>Desmophyllum</taxon>
    </lineage>
</organism>
<dbReference type="PANTHER" id="PTHR10127:SF780">
    <property type="entry name" value="METALLOENDOPEPTIDASE"/>
    <property type="match status" value="1"/>
</dbReference>
<evidence type="ECO:0000256" key="3">
    <source>
        <dbReference type="ARBA" id="ARBA00022801"/>
    </source>
</evidence>
<reference evidence="11" key="1">
    <citation type="submission" date="2023-01" db="EMBL/GenBank/DDBJ databases">
        <title>Genome assembly of the deep-sea coral Lophelia pertusa.</title>
        <authorList>
            <person name="Herrera S."/>
            <person name="Cordes E."/>
        </authorList>
    </citation>
    <scope>NUCLEOTIDE SEQUENCE</scope>
    <source>
        <strain evidence="11">USNM1676648</strain>
        <tissue evidence="11">Polyp</tissue>
    </source>
</reference>
<evidence type="ECO:0000256" key="5">
    <source>
        <dbReference type="ARBA" id="ARBA00023049"/>
    </source>
</evidence>
<evidence type="ECO:0000313" key="11">
    <source>
        <dbReference type="EMBL" id="KAJ7372569.1"/>
    </source>
</evidence>